<keyword evidence="3" id="KW-1185">Reference proteome</keyword>
<accession>A0A4R0XQU3</accession>
<keyword evidence="1" id="KW-1133">Transmembrane helix</keyword>
<reference evidence="2 3" key="1">
    <citation type="submission" date="2018-02" db="EMBL/GenBank/DDBJ databases">
        <title>Mycoplasma marinum and Mycoplasma todarodis sp. nov., moderately halophilic and psychrotolerant mycoplasmas isolated from cephalopods.</title>
        <authorList>
            <person name="Viver T."/>
        </authorList>
    </citation>
    <scope>NUCLEOTIDE SEQUENCE [LARGE SCALE GENOMIC DNA]</scope>
    <source>
        <strain evidence="2 3">5H</strain>
    </source>
</reference>
<keyword evidence="1" id="KW-0472">Membrane</keyword>
<feature type="transmembrane region" description="Helical" evidence="1">
    <location>
        <begin position="12"/>
        <end position="34"/>
    </location>
</feature>
<dbReference type="Proteomes" id="UP000291072">
    <property type="component" value="Unassembled WGS sequence"/>
</dbReference>
<dbReference type="EMBL" id="PSZP01000010">
    <property type="protein sequence ID" value="TCG11255.1"/>
    <property type="molecule type" value="Genomic_DNA"/>
</dbReference>
<evidence type="ECO:0000313" key="2">
    <source>
        <dbReference type="EMBL" id="TCG11255.1"/>
    </source>
</evidence>
<evidence type="ECO:0000256" key="1">
    <source>
        <dbReference type="SAM" id="Phobius"/>
    </source>
</evidence>
<feature type="transmembrane region" description="Helical" evidence="1">
    <location>
        <begin position="86"/>
        <end position="106"/>
    </location>
</feature>
<gene>
    <name evidence="2" type="ORF">C4B25_01960</name>
</gene>
<feature type="transmembrane region" description="Helical" evidence="1">
    <location>
        <begin position="40"/>
        <end position="65"/>
    </location>
</feature>
<name>A0A4R0XQU3_9MOLU</name>
<sequence length="155" mass="18263">MITKEFAEYVRINKIIIASFLIASLLITSLIIGAVPQIPIWVLLITIPICLISIILFYLTSYSFGKQKWIICNKHKSNATFSKKKYLKYVYTSLFMLIPAFNWIVIKVIKKIEMKKINEEYITCHEEHLETRSNSIKTKHDSLEKKRIKEFNKDF</sequence>
<evidence type="ECO:0000313" key="3">
    <source>
        <dbReference type="Proteomes" id="UP000291072"/>
    </source>
</evidence>
<comment type="caution">
    <text evidence="2">The sequence shown here is derived from an EMBL/GenBank/DDBJ whole genome shotgun (WGS) entry which is preliminary data.</text>
</comment>
<dbReference type="AlphaFoldDB" id="A0A4R0XQU3"/>
<organism evidence="2 3">
    <name type="scientific">Mycoplasma todarodis</name>
    <dbReference type="NCBI Taxonomy" id="1937191"/>
    <lineage>
        <taxon>Bacteria</taxon>
        <taxon>Bacillati</taxon>
        <taxon>Mycoplasmatota</taxon>
        <taxon>Mollicutes</taxon>
        <taxon>Mycoplasmataceae</taxon>
        <taxon>Mycoplasma</taxon>
    </lineage>
</organism>
<keyword evidence="1" id="KW-0812">Transmembrane</keyword>
<proteinExistence type="predicted"/>
<protein>
    <submittedName>
        <fullName evidence="2">Uncharacterized protein</fullName>
    </submittedName>
</protein>